<name>A0A4Z2F348_9TELE</name>
<feature type="compositionally biased region" description="Basic and acidic residues" evidence="1">
    <location>
        <begin position="276"/>
        <end position="289"/>
    </location>
</feature>
<accession>A0A4Z2F348</accession>
<evidence type="ECO:0000313" key="3">
    <source>
        <dbReference type="Proteomes" id="UP000314294"/>
    </source>
</evidence>
<dbReference type="AlphaFoldDB" id="A0A4Z2F348"/>
<evidence type="ECO:0000256" key="1">
    <source>
        <dbReference type="SAM" id="MobiDB-lite"/>
    </source>
</evidence>
<organism evidence="2 3">
    <name type="scientific">Liparis tanakae</name>
    <name type="common">Tanaka's snailfish</name>
    <dbReference type="NCBI Taxonomy" id="230148"/>
    <lineage>
        <taxon>Eukaryota</taxon>
        <taxon>Metazoa</taxon>
        <taxon>Chordata</taxon>
        <taxon>Craniata</taxon>
        <taxon>Vertebrata</taxon>
        <taxon>Euteleostomi</taxon>
        <taxon>Actinopterygii</taxon>
        <taxon>Neopterygii</taxon>
        <taxon>Teleostei</taxon>
        <taxon>Neoteleostei</taxon>
        <taxon>Acanthomorphata</taxon>
        <taxon>Eupercaria</taxon>
        <taxon>Perciformes</taxon>
        <taxon>Cottioidei</taxon>
        <taxon>Cottales</taxon>
        <taxon>Liparidae</taxon>
        <taxon>Liparis</taxon>
    </lineage>
</organism>
<feature type="region of interest" description="Disordered" evidence="1">
    <location>
        <begin position="147"/>
        <end position="196"/>
    </location>
</feature>
<dbReference type="OrthoDB" id="9344190at2759"/>
<feature type="compositionally biased region" description="Pro residues" evidence="1">
    <location>
        <begin position="317"/>
        <end position="327"/>
    </location>
</feature>
<evidence type="ECO:0000313" key="2">
    <source>
        <dbReference type="EMBL" id="TNN35555.1"/>
    </source>
</evidence>
<reference evidence="2 3" key="1">
    <citation type="submission" date="2019-03" db="EMBL/GenBank/DDBJ databases">
        <title>First draft genome of Liparis tanakae, snailfish: a comprehensive survey of snailfish specific genes.</title>
        <authorList>
            <person name="Kim W."/>
            <person name="Song I."/>
            <person name="Jeong J.-H."/>
            <person name="Kim D."/>
            <person name="Kim S."/>
            <person name="Ryu S."/>
            <person name="Song J.Y."/>
            <person name="Lee S.K."/>
        </authorList>
    </citation>
    <scope>NUCLEOTIDE SEQUENCE [LARGE SCALE GENOMIC DNA]</scope>
    <source>
        <tissue evidence="2">Muscle</tissue>
    </source>
</reference>
<dbReference type="Proteomes" id="UP000314294">
    <property type="component" value="Unassembled WGS sequence"/>
</dbReference>
<sequence length="415" mass="45001">MNCEASGSNFFQVSSNLWKWASLSGSASSDSKVSRTTAMYRCTASRRVKPMWATKKTTATAGWPQSPLTAAPGFSVSGSQCGGVAMRGASSPPHDAELLTSSTHATLPPNVSKFNTSSSAPPLFTWPKVNMPKTEEVNVTMKRRRPMLKRAGSDRMKAWSSFRTPPASESRRTTWTTRSTASTGAFSGTTRPPSSASFNLCGSCEEQLTCPSRGSLDGDGGHREVQEVPAVAEVVLSERRQLQEHLRDEEGEEGVAEPRQNDLLVHALLVRLQHQDHQVQADHHHHEDPEGPAGRQADEPGPQADQNQQKSSTEQEAPPPDCSPELPPTLSAHNLHGSASCFLLPASCFLSFVLLLEQKFQCVRPQPLPQLTEASLCSLSALMTFLRSRSGESSSLLDWDSAPLLFLLPAVTFLA</sequence>
<keyword evidence="3" id="KW-1185">Reference proteome</keyword>
<protein>
    <submittedName>
        <fullName evidence="2">Uncharacterized protein</fullName>
    </submittedName>
</protein>
<comment type="caution">
    <text evidence="2">The sequence shown here is derived from an EMBL/GenBank/DDBJ whole genome shotgun (WGS) entry which is preliminary data.</text>
</comment>
<feature type="compositionally biased region" description="Low complexity" evidence="1">
    <location>
        <begin position="173"/>
        <end position="191"/>
    </location>
</feature>
<gene>
    <name evidence="2" type="ORF">EYF80_054279</name>
</gene>
<dbReference type="EMBL" id="SRLO01001749">
    <property type="protein sequence ID" value="TNN35555.1"/>
    <property type="molecule type" value="Genomic_DNA"/>
</dbReference>
<feature type="region of interest" description="Disordered" evidence="1">
    <location>
        <begin position="276"/>
        <end position="329"/>
    </location>
</feature>
<feature type="compositionally biased region" description="Polar residues" evidence="1">
    <location>
        <begin position="304"/>
        <end position="315"/>
    </location>
</feature>
<proteinExistence type="predicted"/>